<dbReference type="GO" id="GO:0005634">
    <property type="term" value="C:nucleus"/>
    <property type="evidence" value="ECO:0007669"/>
    <property type="project" value="UniProtKB-SubCell"/>
</dbReference>
<dbReference type="GO" id="GO:0000978">
    <property type="term" value="F:RNA polymerase II cis-regulatory region sequence-specific DNA binding"/>
    <property type="evidence" value="ECO:0007669"/>
    <property type="project" value="TreeGrafter"/>
</dbReference>
<dbReference type="SUPFAM" id="SSF55455">
    <property type="entry name" value="SRF-like"/>
    <property type="match status" value="2"/>
</dbReference>
<protein>
    <recommendedName>
        <fullName evidence="7">MADS-box domain-containing protein</fullName>
    </recommendedName>
</protein>
<evidence type="ECO:0000256" key="3">
    <source>
        <dbReference type="ARBA" id="ARBA00023125"/>
    </source>
</evidence>
<dbReference type="PANTHER" id="PTHR11945:SF776">
    <property type="entry name" value="AGAMOUS-LIKE 50-RELATED"/>
    <property type="match status" value="1"/>
</dbReference>
<name>A0A5J5B581_9ASTE</name>
<evidence type="ECO:0000256" key="1">
    <source>
        <dbReference type="ARBA" id="ARBA00004123"/>
    </source>
</evidence>
<dbReference type="OrthoDB" id="1613165at2759"/>
<dbReference type="FunFam" id="3.40.1810.10:FF:000006">
    <property type="entry name" value="Agamous-like MADS-box protein AGL62"/>
    <property type="match status" value="2"/>
</dbReference>
<dbReference type="Gene3D" id="6.10.140.920">
    <property type="match status" value="1"/>
</dbReference>
<keyword evidence="6" id="KW-0175">Coiled coil</keyword>
<dbReference type="GO" id="GO:0000981">
    <property type="term" value="F:DNA-binding transcription factor activity, RNA polymerase II-specific"/>
    <property type="evidence" value="ECO:0007669"/>
    <property type="project" value="TreeGrafter"/>
</dbReference>
<accession>A0A5J5B581</accession>
<feature type="domain" description="MADS-box" evidence="7">
    <location>
        <begin position="6"/>
        <end position="66"/>
    </location>
</feature>
<dbReference type="PRINTS" id="PR00404">
    <property type="entry name" value="MADSDOMAIN"/>
</dbReference>
<dbReference type="Proteomes" id="UP000325577">
    <property type="component" value="Linkage Group LG16"/>
</dbReference>
<evidence type="ECO:0000256" key="4">
    <source>
        <dbReference type="ARBA" id="ARBA00023163"/>
    </source>
</evidence>
<feature type="coiled-coil region" evidence="6">
    <location>
        <begin position="94"/>
        <end position="173"/>
    </location>
</feature>
<dbReference type="PROSITE" id="PS50066">
    <property type="entry name" value="MADS_BOX_2"/>
    <property type="match status" value="2"/>
</dbReference>
<feature type="coiled-coil region" evidence="6">
    <location>
        <begin position="315"/>
        <end position="377"/>
    </location>
</feature>
<keyword evidence="4" id="KW-0804">Transcription</keyword>
<evidence type="ECO:0000313" key="8">
    <source>
        <dbReference type="EMBL" id="KAA8536301.1"/>
    </source>
</evidence>
<dbReference type="GO" id="GO:0045944">
    <property type="term" value="P:positive regulation of transcription by RNA polymerase II"/>
    <property type="evidence" value="ECO:0007669"/>
    <property type="project" value="InterPro"/>
</dbReference>
<dbReference type="PANTHER" id="PTHR11945">
    <property type="entry name" value="MADS BOX PROTEIN"/>
    <property type="match status" value="1"/>
</dbReference>
<dbReference type="CDD" id="cd00265">
    <property type="entry name" value="MADS_MEF2_like"/>
    <property type="match status" value="2"/>
</dbReference>
<proteinExistence type="predicted"/>
<evidence type="ECO:0000259" key="7">
    <source>
        <dbReference type="PROSITE" id="PS50066"/>
    </source>
</evidence>
<dbReference type="Gene3D" id="3.40.1810.10">
    <property type="entry name" value="Transcription factor, MADS-box"/>
    <property type="match status" value="2"/>
</dbReference>
<dbReference type="InterPro" id="IPR033896">
    <property type="entry name" value="MEF2-like_N"/>
</dbReference>
<evidence type="ECO:0000256" key="6">
    <source>
        <dbReference type="SAM" id="Coils"/>
    </source>
</evidence>
<evidence type="ECO:0000313" key="9">
    <source>
        <dbReference type="Proteomes" id="UP000325577"/>
    </source>
</evidence>
<dbReference type="AlphaFoldDB" id="A0A5J5B581"/>
<keyword evidence="3" id="KW-0238">DNA-binding</keyword>
<keyword evidence="5" id="KW-0539">Nucleus</keyword>
<gene>
    <name evidence="8" type="ORF">F0562_028779</name>
</gene>
<dbReference type="GO" id="GO:0046983">
    <property type="term" value="F:protein dimerization activity"/>
    <property type="evidence" value="ECO:0007669"/>
    <property type="project" value="InterPro"/>
</dbReference>
<keyword evidence="2" id="KW-0805">Transcription regulation</keyword>
<dbReference type="SMART" id="SM00432">
    <property type="entry name" value="MADS"/>
    <property type="match status" value="2"/>
</dbReference>
<sequence length="425" mass="47212">MARKSKGRQKIEMTRMSKESNLLVTFSKRRSGLFKKASELCTLCGAEIAIIVFSPGKKVFSFGHPCVESIIDRFLTRNPPPNSSTFQLVEAHRSASVRELNTQLTEVLNQLEAEKQCGEELTKVRKASQNKRWWEAPIEELGLQELEQLKVAMEELKENVAKQADKVVKETSNALPISGASSSMGGLVGGGAFDAKFSGLGLSMTPYGYTLEYGHNINKKKTSQGRKKIEIKKIEQLNNRQVTFSKRRSGLFKKAGELCILTGAEVAIVVLSPGNRVFAFGHPNVDAVVERYFTGSSPSQLNKNPVSAHEFNRHYLDASAELEAEKNRRVVIEEEKTVGNGGFWWDVNVDELGLEELEQYKAALEEMRQKVAVRADELMLMKASSAMNLNANSVGASADYFVNQNADYGTTAMVPHGFGFGRWQF</sequence>
<reference evidence="8 9" key="1">
    <citation type="submission" date="2019-09" db="EMBL/GenBank/DDBJ databases">
        <title>A chromosome-level genome assembly of the Chinese tupelo Nyssa sinensis.</title>
        <authorList>
            <person name="Yang X."/>
            <person name="Kang M."/>
            <person name="Yang Y."/>
            <person name="Xiong H."/>
            <person name="Wang M."/>
            <person name="Zhang Z."/>
            <person name="Wang Z."/>
            <person name="Wu H."/>
            <person name="Ma T."/>
            <person name="Liu J."/>
            <person name="Xi Z."/>
        </authorList>
    </citation>
    <scope>NUCLEOTIDE SEQUENCE [LARGE SCALE GENOMIC DNA]</scope>
    <source>
        <strain evidence="8">J267</strain>
        <tissue evidence="8">Leaf</tissue>
    </source>
</reference>
<evidence type="ECO:0000256" key="2">
    <source>
        <dbReference type="ARBA" id="ARBA00023015"/>
    </source>
</evidence>
<dbReference type="EMBL" id="CM018039">
    <property type="protein sequence ID" value="KAA8536301.1"/>
    <property type="molecule type" value="Genomic_DNA"/>
</dbReference>
<feature type="domain" description="MADS-box" evidence="7">
    <location>
        <begin position="224"/>
        <end position="284"/>
    </location>
</feature>
<dbReference type="InterPro" id="IPR036879">
    <property type="entry name" value="TF_MADSbox_sf"/>
</dbReference>
<dbReference type="InterPro" id="IPR002100">
    <property type="entry name" value="TF_MADSbox"/>
</dbReference>
<keyword evidence="9" id="KW-1185">Reference proteome</keyword>
<comment type="subcellular location">
    <subcellularLocation>
        <location evidence="1">Nucleus</location>
    </subcellularLocation>
</comment>
<evidence type="ECO:0000256" key="5">
    <source>
        <dbReference type="ARBA" id="ARBA00023242"/>
    </source>
</evidence>
<organism evidence="8 9">
    <name type="scientific">Nyssa sinensis</name>
    <dbReference type="NCBI Taxonomy" id="561372"/>
    <lineage>
        <taxon>Eukaryota</taxon>
        <taxon>Viridiplantae</taxon>
        <taxon>Streptophyta</taxon>
        <taxon>Embryophyta</taxon>
        <taxon>Tracheophyta</taxon>
        <taxon>Spermatophyta</taxon>
        <taxon>Magnoliopsida</taxon>
        <taxon>eudicotyledons</taxon>
        <taxon>Gunneridae</taxon>
        <taxon>Pentapetalae</taxon>
        <taxon>asterids</taxon>
        <taxon>Cornales</taxon>
        <taxon>Nyssaceae</taxon>
        <taxon>Nyssa</taxon>
    </lineage>
</organism>
<dbReference type="Pfam" id="PF00319">
    <property type="entry name" value="SRF-TF"/>
    <property type="match status" value="2"/>
</dbReference>